<dbReference type="EMBL" id="FOLY01000001">
    <property type="protein sequence ID" value="SFC10455.1"/>
    <property type="molecule type" value="Genomic_DNA"/>
</dbReference>
<evidence type="ECO:0000256" key="5">
    <source>
        <dbReference type="ARBA" id="ARBA00023136"/>
    </source>
</evidence>
<dbReference type="GO" id="GO:0005886">
    <property type="term" value="C:plasma membrane"/>
    <property type="evidence" value="ECO:0007669"/>
    <property type="project" value="UniProtKB-SubCell"/>
</dbReference>
<dbReference type="Proteomes" id="UP000199046">
    <property type="component" value="Unassembled WGS sequence"/>
</dbReference>
<protein>
    <recommendedName>
        <fullName evidence="9">Lysylphosphatidylglycerol synthase TM region</fullName>
    </recommendedName>
</protein>
<organism evidence="7 8">
    <name type="scientific">Kushneria avicenniae</name>
    <dbReference type="NCBI Taxonomy" id="402385"/>
    <lineage>
        <taxon>Bacteria</taxon>
        <taxon>Pseudomonadati</taxon>
        <taxon>Pseudomonadota</taxon>
        <taxon>Gammaproteobacteria</taxon>
        <taxon>Oceanospirillales</taxon>
        <taxon>Halomonadaceae</taxon>
        <taxon>Kushneria</taxon>
    </lineage>
</organism>
<keyword evidence="3 6" id="KW-0812">Transmembrane</keyword>
<dbReference type="RefSeq" id="WP_090130544.1">
    <property type="nucleotide sequence ID" value="NZ_FOLY01000001.1"/>
</dbReference>
<feature type="transmembrane region" description="Helical" evidence="6">
    <location>
        <begin position="113"/>
        <end position="139"/>
    </location>
</feature>
<dbReference type="PANTHER" id="PTHR37693">
    <property type="entry name" value="PHOSPHATIDYLGLYCEROL LYSYLTRANSFERASE"/>
    <property type="match status" value="1"/>
</dbReference>
<dbReference type="InterPro" id="IPR022791">
    <property type="entry name" value="L-PG_synthase/AglD"/>
</dbReference>
<evidence type="ECO:0000256" key="4">
    <source>
        <dbReference type="ARBA" id="ARBA00022989"/>
    </source>
</evidence>
<reference evidence="8" key="1">
    <citation type="submission" date="2016-10" db="EMBL/GenBank/DDBJ databases">
        <authorList>
            <person name="Varghese N."/>
            <person name="Submissions S."/>
        </authorList>
    </citation>
    <scope>NUCLEOTIDE SEQUENCE [LARGE SCALE GENOMIC DNA]</scope>
    <source>
        <strain evidence="8">DSM 23439</strain>
    </source>
</reference>
<evidence type="ECO:0000313" key="7">
    <source>
        <dbReference type="EMBL" id="SFC10455.1"/>
    </source>
</evidence>
<feature type="transmembrane region" description="Helical" evidence="6">
    <location>
        <begin position="304"/>
        <end position="323"/>
    </location>
</feature>
<dbReference type="Pfam" id="PF03706">
    <property type="entry name" value="LPG_synthase_TM"/>
    <property type="match status" value="1"/>
</dbReference>
<feature type="transmembrane region" description="Helical" evidence="6">
    <location>
        <begin position="145"/>
        <end position="166"/>
    </location>
</feature>
<evidence type="ECO:0008006" key="9">
    <source>
        <dbReference type="Google" id="ProtNLM"/>
    </source>
</evidence>
<evidence type="ECO:0000256" key="6">
    <source>
        <dbReference type="SAM" id="Phobius"/>
    </source>
</evidence>
<keyword evidence="4 6" id="KW-1133">Transmembrane helix</keyword>
<dbReference type="STRING" id="402385.SAMN05421848_0559"/>
<evidence type="ECO:0000256" key="1">
    <source>
        <dbReference type="ARBA" id="ARBA00004651"/>
    </source>
</evidence>
<evidence type="ECO:0000313" key="8">
    <source>
        <dbReference type="Proteomes" id="UP000199046"/>
    </source>
</evidence>
<evidence type="ECO:0000256" key="3">
    <source>
        <dbReference type="ARBA" id="ARBA00022692"/>
    </source>
</evidence>
<keyword evidence="5 6" id="KW-0472">Membrane</keyword>
<keyword evidence="8" id="KW-1185">Reference proteome</keyword>
<dbReference type="PANTHER" id="PTHR37693:SF1">
    <property type="entry name" value="INTEGRAL MEMBRANE PROTEIN"/>
    <property type="match status" value="1"/>
</dbReference>
<name>A0A1I1GG97_9GAMM</name>
<sequence length="338" mass="36738">MKRTLWLLVAGLFAVLAIPVMLGGRDLLHLLPGFPPGIFALMLGMVLICWLLNGAKLRVLLAGRAGEMGLMRATGTVMATEFAICATPGGSGGPLTLIALLTRRGVRPAQTTAIFAVDQIIDLLFFLCSMVAMMIYVITRSIDARLGWMLVMPMTLLCLALLGVVLMSRYHRSALMVSGRILSRMKVSPRLQQTMVRRILIFKKAFTETLRLPPSALALAFGLGIVHWIVRYSILFVTLYGLGQHLDWAWTFLVQMLSMAAGQLTLLPGGAGGAELSSSALLAPMVGQSTAAAAILIWRAVTYYFYLIAGAPIFMLMAGRPLLKKVFEGRKAEKPSDL</sequence>
<evidence type="ECO:0000256" key="2">
    <source>
        <dbReference type="ARBA" id="ARBA00022475"/>
    </source>
</evidence>
<dbReference type="NCBIfam" id="TIGR00374">
    <property type="entry name" value="flippase-like domain"/>
    <property type="match status" value="1"/>
</dbReference>
<feature type="transmembrane region" description="Helical" evidence="6">
    <location>
        <begin position="33"/>
        <end position="52"/>
    </location>
</feature>
<feature type="transmembrane region" description="Helical" evidence="6">
    <location>
        <begin position="216"/>
        <end position="242"/>
    </location>
</feature>
<accession>A0A1I1GG97</accession>
<feature type="transmembrane region" description="Helical" evidence="6">
    <location>
        <begin position="248"/>
        <end position="267"/>
    </location>
</feature>
<dbReference type="AlphaFoldDB" id="A0A1I1GG97"/>
<gene>
    <name evidence="7" type="ORF">SAMN05421848_0559</name>
</gene>
<comment type="subcellular location">
    <subcellularLocation>
        <location evidence="1">Cell membrane</location>
        <topology evidence="1">Multi-pass membrane protein</topology>
    </subcellularLocation>
</comment>
<proteinExistence type="predicted"/>
<dbReference type="OrthoDB" id="5559127at2"/>
<keyword evidence="2" id="KW-1003">Cell membrane</keyword>